<feature type="transmembrane region" description="Helical" evidence="1">
    <location>
        <begin position="96"/>
        <end position="121"/>
    </location>
</feature>
<feature type="transmembrane region" description="Helical" evidence="1">
    <location>
        <begin position="127"/>
        <end position="145"/>
    </location>
</feature>
<feature type="transmembrane region" description="Helical" evidence="1">
    <location>
        <begin position="191"/>
        <end position="210"/>
    </location>
</feature>
<organism evidence="2 3">
    <name type="scientific">Aurantiacibacter gilvus</name>
    <dbReference type="NCBI Taxonomy" id="3139141"/>
    <lineage>
        <taxon>Bacteria</taxon>
        <taxon>Pseudomonadati</taxon>
        <taxon>Pseudomonadota</taxon>
        <taxon>Alphaproteobacteria</taxon>
        <taxon>Sphingomonadales</taxon>
        <taxon>Erythrobacteraceae</taxon>
        <taxon>Aurantiacibacter</taxon>
    </lineage>
</organism>
<name>A0ABU9IAP4_9SPHN</name>
<feature type="transmembrane region" description="Helical" evidence="1">
    <location>
        <begin position="166"/>
        <end position="185"/>
    </location>
</feature>
<protein>
    <recommendedName>
        <fullName evidence="4">DUF2178 domain-containing protein</fullName>
    </recommendedName>
</protein>
<comment type="caution">
    <text evidence="2">The sequence shown here is derived from an EMBL/GenBank/DDBJ whole genome shotgun (WGS) entry which is preliminary data.</text>
</comment>
<reference evidence="2 3" key="1">
    <citation type="submission" date="2024-04" db="EMBL/GenBank/DDBJ databases">
        <title>Aurantiacibacter sp. DGU6 16S ribosomal RNA gene Genome sequencing and assembly.</title>
        <authorList>
            <person name="Park S."/>
        </authorList>
    </citation>
    <scope>NUCLEOTIDE SEQUENCE [LARGE SCALE GENOMIC DNA]</scope>
    <source>
        <strain evidence="2 3">DGU6</strain>
    </source>
</reference>
<keyword evidence="1" id="KW-0812">Transmembrane</keyword>
<keyword evidence="3" id="KW-1185">Reference proteome</keyword>
<accession>A0ABU9IAP4</accession>
<evidence type="ECO:0000313" key="3">
    <source>
        <dbReference type="Proteomes" id="UP001497045"/>
    </source>
</evidence>
<keyword evidence="1" id="KW-0472">Membrane</keyword>
<feature type="transmembrane region" description="Helical" evidence="1">
    <location>
        <begin position="52"/>
        <end position="75"/>
    </location>
</feature>
<dbReference type="Proteomes" id="UP001497045">
    <property type="component" value="Unassembled WGS sequence"/>
</dbReference>
<evidence type="ECO:0000313" key="2">
    <source>
        <dbReference type="EMBL" id="MEL1249497.1"/>
    </source>
</evidence>
<evidence type="ECO:0000256" key="1">
    <source>
        <dbReference type="SAM" id="Phobius"/>
    </source>
</evidence>
<evidence type="ECO:0008006" key="4">
    <source>
        <dbReference type="Google" id="ProtNLM"/>
    </source>
</evidence>
<dbReference type="EMBL" id="JBBYHV010000001">
    <property type="protein sequence ID" value="MEL1249497.1"/>
    <property type="molecule type" value="Genomic_DNA"/>
</dbReference>
<feature type="transmembrane region" description="Helical" evidence="1">
    <location>
        <begin position="19"/>
        <end position="40"/>
    </location>
</feature>
<keyword evidence="1" id="KW-1133">Transmembrane helix</keyword>
<gene>
    <name evidence="2" type="ORF">AAEO60_02305</name>
</gene>
<sequence>MTDADIAAADKKRRFKKTLFAMVLGGAAGFLAAFTALQLMDAETMPEFGASVEVAVLVGLIYVITALAVAVGVLSPRAGAKFLNVEDAEELQEQRSMLTTSAIGMGAAGIALVVVALGGSVGLVDPTVALVVYAVLCALAVWVSLKSWKLQDELMRAVGRESGAMTFYLVVAIGGTWALLAHLGFVAGPQALDWLTMFWGLMLLACFIVVGKRGMLVMR</sequence>
<dbReference type="RefSeq" id="WP_341672032.1">
    <property type="nucleotide sequence ID" value="NZ_JBBYHV010000001.1"/>
</dbReference>
<proteinExistence type="predicted"/>